<comment type="caution">
    <text evidence="1">The sequence shown here is derived from an EMBL/GenBank/DDBJ whole genome shotgun (WGS) entry which is preliminary data.</text>
</comment>
<dbReference type="PANTHER" id="PTHR24559">
    <property type="entry name" value="TRANSPOSON TY3-I GAG-POL POLYPROTEIN"/>
    <property type="match status" value="1"/>
</dbReference>
<dbReference type="AlphaFoldDB" id="A0A9Q3EX92"/>
<protein>
    <recommendedName>
        <fullName evidence="3">Reverse transcriptase domain-containing protein</fullName>
    </recommendedName>
</protein>
<evidence type="ECO:0008006" key="3">
    <source>
        <dbReference type="Google" id="ProtNLM"/>
    </source>
</evidence>
<evidence type="ECO:0000313" key="2">
    <source>
        <dbReference type="Proteomes" id="UP000765509"/>
    </source>
</evidence>
<dbReference type="InterPro" id="IPR043128">
    <property type="entry name" value="Rev_trsase/Diguanyl_cyclase"/>
</dbReference>
<dbReference type="OrthoDB" id="6143536at2759"/>
<dbReference type="Proteomes" id="UP000765509">
    <property type="component" value="Unassembled WGS sequence"/>
</dbReference>
<dbReference type="Gene3D" id="3.30.70.270">
    <property type="match status" value="1"/>
</dbReference>
<evidence type="ECO:0000313" key="1">
    <source>
        <dbReference type="EMBL" id="MBW0529743.1"/>
    </source>
</evidence>
<dbReference type="PANTHER" id="PTHR24559:SF435">
    <property type="entry name" value="RIBONUCLEASE H"/>
    <property type="match status" value="1"/>
</dbReference>
<dbReference type="InterPro" id="IPR043502">
    <property type="entry name" value="DNA/RNA_pol_sf"/>
</dbReference>
<sequence length="112" mass="12803">MKLGVLRKFGQNEEVEVTKPLIITCNNDKSRIIGDFGELNTYTIPDRYPIPRIHKTLTQLPKDRFITSMDALKGFPQIGFTPNTRKLLGIISHCGIYEYFRMPFGIENAPSD</sequence>
<dbReference type="InterPro" id="IPR053134">
    <property type="entry name" value="RNA-dir_DNA_polymerase"/>
</dbReference>
<dbReference type="SUPFAM" id="SSF56672">
    <property type="entry name" value="DNA/RNA polymerases"/>
    <property type="match status" value="1"/>
</dbReference>
<dbReference type="EMBL" id="AVOT02035392">
    <property type="protein sequence ID" value="MBW0529743.1"/>
    <property type="molecule type" value="Genomic_DNA"/>
</dbReference>
<accession>A0A9Q3EX92</accession>
<reference evidence="1" key="1">
    <citation type="submission" date="2021-03" db="EMBL/GenBank/DDBJ databases">
        <title>Draft genome sequence of rust myrtle Austropuccinia psidii MF-1, a brazilian biotype.</title>
        <authorList>
            <person name="Quecine M.C."/>
            <person name="Pachon D.M.R."/>
            <person name="Bonatelli M.L."/>
            <person name="Correr F.H."/>
            <person name="Franceschini L.M."/>
            <person name="Leite T.F."/>
            <person name="Margarido G.R.A."/>
            <person name="Almeida C.A."/>
            <person name="Ferrarezi J.A."/>
            <person name="Labate C.A."/>
        </authorList>
    </citation>
    <scope>NUCLEOTIDE SEQUENCE</scope>
    <source>
        <strain evidence="1">MF-1</strain>
    </source>
</reference>
<proteinExistence type="predicted"/>
<name>A0A9Q3EX92_9BASI</name>
<keyword evidence="2" id="KW-1185">Reference proteome</keyword>
<gene>
    <name evidence="1" type="ORF">O181_069458</name>
</gene>
<organism evidence="1 2">
    <name type="scientific">Austropuccinia psidii MF-1</name>
    <dbReference type="NCBI Taxonomy" id="1389203"/>
    <lineage>
        <taxon>Eukaryota</taxon>
        <taxon>Fungi</taxon>
        <taxon>Dikarya</taxon>
        <taxon>Basidiomycota</taxon>
        <taxon>Pucciniomycotina</taxon>
        <taxon>Pucciniomycetes</taxon>
        <taxon>Pucciniales</taxon>
        <taxon>Sphaerophragmiaceae</taxon>
        <taxon>Austropuccinia</taxon>
    </lineage>
</organism>
<dbReference type="Gene3D" id="3.10.10.10">
    <property type="entry name" value="HIV Type 1 Reverse Transcriptase, subunit A, domain 1"/>
    <property type="match status" value="1"/>
</dbReference>